<name>A0AAE1EPW1_PETCI</name>
<evidence type="ECO:0000313" key="2">
    <source>
        <dbReference type="Proteomes" id="UP001286313"/>
    </source>
</evidence>
<reference evidence="1" key="1">
    <citation type="submission" date="2023-10" db="EMBL/GenBank/DDBJ databases">
        <title>Genome assemblies of two species of porcelain crab, Petrolisthes cinctipes and Petrolisthes manimaculis (Anomura: Porcellanidae).</title>
        <authorList>
            <person name="Angst P."/>
        </authorList>
    </citation>
    <scope>NUCLEOTIDE SEQUENCE</scope>
    <source>
        <strain evidence="1">PB745_01</strain>
        <tissue evidence="1">Gill</tissue>
    </source>
</reference>
<organism evidence="1 2">
    <name type="scientific">Petrolisthes cinctipes</name>
    <name type="common">Flat porcelain crab</name>
    <dbReference type="NCBI Taxonomy" id="88211"/>
    <lineage>
        <taxon>Eukaryota</taxon>
        <taxon>Metazoa</taxon>
        <taxon>Ecdysozoa</taxon>
        <taxon>Arthropoda</taxon>
        <taxon>Crustacea</taxon>
        <taxon>Multicrustacea</taxon>
        <taxon>Malacostraca</taxon>
        <taxon>Eumalacostraca</taxon>
        <taxon>Eucarida</taxon>
        <taxon>Decapoda</taxon>
        <taxon>Pleocyemata</taxon>
        <taxon>Anomura</taxon>
        <taxon>Galatheoidea</taxon>
        <taxon>Porcellanidae</taxon>
        <taxon>Petrolisthes</taxon>
    </lineage>
</organism>
<keyword evidence="2" id="KW-1185">Reference proteome</keyword>
<evidence type="ECO:0000313" key="1">
    <source>
        <dbReference type="EMBL" id="KAK3858476.1"/>
    </source>
</evidence>
<dbReference type="EMBL" id="JAWQEG010005302">
    <property type="protein sequence ID" value="KAK3858476.1"/>
    <property type="molecule type" value="Genomic_DNA"/>
</dbReference>
<comment type="caution">
    <text evidence="1">The sequence shown here is derived from an EMBL/GenBank/DDBJ whole genome shotgun (WGS) entry which is preliminary data.</text>
</comment>
<gene>
    <name evidence="1" type="ORF">Pcinc_035340</name>
</gene>
<protein>
    <submittedName>
        <fullName evidence="1">Uncharacterized protein</fullName>
    </submittedName>
</protein>
<sequence length="181" mass="19726">MFVPGALPWEVVPPPLPPLSGLLTMLDGKDGVRPPLLPMVPPVPRTAACVVLPQSTSSPSLTISPRLISTPAHAPYTKASSPPTAPPLKFGVERLLAIETPKVYAHRLQRVKNLHKAGDEKVPPRAYVRQVLLQSYGGLTFFTHAAAPSKSPYTTSCQRYLTLFHPRVKPCTNPNFFPTSY</sequence>
<dbReference type="Proteomes" id="UP001286313">
    <property type="component" value="Unassembled WGS sequence"/>
</dbReference>
<dbReference type="AlphaFoldDB" id="A0AAE1EPW1"/>
<proteinExistence type="predicted"/>
<accession>A0AAE1EPW1</accession>